<evidence type="ECO:0000256" key="8">
    <source>
        <dbReference type="SAM" id="MobiDB-lite"/>
    </source>
</evidence>
<dbReference type="PROSITE" id="PS00028">
    <property type="entry name" value="ZINC_FINGER_C2H2_1"/>
    <property type="match status" value="10"/>
</dbReference>
<dbReference type="Pfam" id="PF00096">
    <property type="entry name" value="zf-C2H2"/>
    <property type="match status" value="6"/>
</dbReference>
<feature type="compositionally biased region" description="Basic residues" evidence="8">
    <location>
        <begin position="447"/>
        <end position="469"/>
    </location>
</feature>
<feature type="non-terminal residue" evidence="10">
    <location>
        <position position="1"/>
    </location>
</feature>
<evidence type="ECO:0000259" key="9">
    <source>
        <dbReference type="PROSITE" id="PS50157"/>
    </source>
</evidence>
<dbReference type="PROSITE" id="PS50157">
    <property type="entry name" value="ZINC_FINGER_C2H2_2"/>
    <property type="match status" value="10"/>
</dbReference>
<organism evidence="10 11">
    <name type="scientific">Orchesella cincta</name>
    <name type="common">Springtail</name>
    <name type="synonym">Podura cincta</name>
    <dbReference type="NCBI Taxonomy" id="48709"/>
    <lineage>
        <taxon>Eukaryota</taxon>
        <taxon>Metazoa</taxon>
        <taxon>Ecdysozoa</taxon>
        <taxon>Arthropoda</taxon>
        <taxon>Hexapoda</taxon>
        <taxon>Collembola</taxon>
        <taxon>Entomobryomorpha</taxon>
        <taxon>Entomobryoidea</taxon>
        <taxon>Orchesellidae</taxon>
        <taxon>Orchesellinae</taxon>
        <taxon>Orchesella</taxon>
    </lineage>
</organism>
<reference evidence="10 11" key="1">
    <citation type="journal article" date="2016" name="Genome Biol. Evol.">
        <title>Gene Family Evolution Reflects Adaptation to Soil Environmental Stressors in the Genome of the Collembolan Orchesella cincta.</title>
        <authorList>
            <person name="Faddeeva-Vakhrusheva A."/>
            <person name="Derks M.F."/>
            <person name="Anvar S.Y."/>
            <person name="Agamennone V."/>
            <person name="Suring W."/>
            <person name="Smit S."/>
            <person name="van Straalen N.M."/>
            <person name="Roelofs D."/>
        </authorList>
    </citation>
    <scope>NUCLEOTIDE SEQUENCE [LARGE SCALE GENOMIC DNA]</scope>
    <source>
        <tissue evidence="10">Mixed pool</tissue>
    </source>
</reference>
<dbReference type="GO" id="GO:0000978">
    <property type="term" value="F:RNA polymerase II cis-regulatory region sequence-specific DNA binding"/>
    <property type="evidence" value="ECO:0007669"/>
    <property type="project" value="TreeGrafter"/>
</dbReference>
<feature type="region of interest" description="Disordered" evidence="8">
    <location>
        <begin position="438"/>
        <end position="488"/>
    </location>
</feature>
<sequence length="738" mass="84979">LQKCESIAKRVGNQQPKTVEDDEVRIKVELDDSPLDEEDETFQFEANTNIPEENDSEDDTNFVATSKSDHDDDESEIEGNSDSDISSAASLLIHETTSESECSIETDSEEEQLIEPPTPPQKRRSPRKAKPLKKFRPRNNSLIKLNLFACEANGCRLHFQSIKELNTHLKTHSTTIHQCSECPRTFLQPEMLKLHKMVHTIKLVGRNYLCPFPSCRKTCETVFRAQHHYNIQHGLGLGCFKCHKCELNLASADSLKRHLKRHNKAKDPTLPINEVEHVLAPSPCSVCQLQFLRYRFLDDHRKEVHNLGVECPTCKKILSNRGAFLRHTYQIHRVNPEGYKCQYCPRKFTAKDYLNEHVVIAHPTLLNREGKLECQYCQTKFYRSYILKRHLNCCEKNPELETNLQSEKRDDFICDVCGQHFFNPRTLKAHARRHVTSSGVTSADRVKTRRKITRKIKAASGKLGRKRKKTLEPRERKRKRSSTTPFPAKKKEPVVCEICGESFQLRNFLTRHLHNVHNVPKPKPEQTYICDICGKIFAERGNLNKHQVVHTGERKFVCHLCPETQTFTANSALKGHLVKVHGKKKGEEFTVGEGNFRKKLKCKFPLCMKDFDSELELQIHVGQDHQGDNSRFICKLCGKVFKNQQRLTRHNEVHFPTKPYSCPICQKSFSQPNAVKGHLEGIHGQGKKQEWFPCTQPNCEAKFKILIYLHKHLREKHGVYTGKPRKVRVAENDGGGSI</sequence>
<evidence type="ECO:0000256" key="5">
    <source>
        <dbReference type="ARBA" id="ARBA00022833"/>
    </source>
</evidence>
<comment type="subcellular location">
    <subcellularLocation>
        <location evidence="1">Nucleus</location>
    </subcellularLocation>
</comment>
<dbReference type="Gene3D" id="3.30.160.60">
    <property type="entry name" value="Classic Zinc Finger"/>
    <property type="match status" value="8"/>
</dbReference>
<dbReference type="InterPro" id="IPR036236">
    <property type="entry name" value="Znf_C2H2_sf"/>
</dbReference>
<feature type="domain" description="C2H2-type" evidence="9">
    <location>
        <begin position="412"/>
        <end position="439"/>
    </location>
</feature>
<evidence type="ECO:0000256" key="7">
    <source>
        <dbReference type="PROSITE-ProRule" id="PRU00042"/>
    </source>
</evidence>
<dbReference type="PANTHER" id="PTHR24376">
    <property type="entry name" value="ZINC FINGER PROTEIN"/>
    <property type="match status" value="1"/>
</dbReference>
<evidence type="ECO:0000256" key="1">
    <source>
        <dbReference type="ARBA" id="ARBA00004123"/>
    </source>
</evidence>
<evidence type="ECO:0000256" key="3">
    <source>
        <dbReference type="ARBA" id="ARBA00022737"/>
    </source>
</evidence>
<feature type="domain" description="C2H2-type" evidence="9">
    <location>
        <begin position="177"/>
        <end position="200"/>
    </location>
</feature>
<feature type="domain" description="C2H2-type" evidence="9">
    <location>
        <begin position="240"/>
        <end position="267"/>
    </location>
</feature>
<dbReference type="OrthoDB" id="6077919at2759"/>
<feature type="domain" description="C2H2-type" evidence="9">
    <location>
        <begin position="148"/>
        <end position="173"/>
    </location>
</feature>
<dbReference type="GO" id="GO:0001228">
    <property type="term" value="F:DNA-binding transcription activator activity, RNA polymerase II-specific"/>
    <property type="evidence" value="ECO:0007669"/>
    <property type="project" value="TreeGrafter"/>
</dbReference>
<comment type="caution">
    <text evidence="10">The sequence shown here is derived from an EMBL/GenBank/DDBJ whole genome shotgun (WGS) entry which is preliminary data.</text>
</comment>
<feature type="domain" description="C2H2-type" evidence="9">
    <location>
        <begin position="339"/>
        <end position="362"/>
    </location>
</feature>
<evidence type="ECO:0000256" key="2">
    <source>
        <dbReference type="ARBA" id="ARBA00022723"/>
    </source>
</evidence>
<feature type="domain" description="C2H2-type" evidence="9">
    <location>
        <begin position="632"/>
        <end position="659"/>
    </location>
</feature>
<feature type="domain" description="C2H2-type" evidence="9">
    <location>
        <begin position="660"/>
        <end position="688"/>
    </location>
</feature>
<dbReference type="GO" id="GO:0008270">
    <property type="term" value="F:zinc ion binding"/>
    <property type="evidence" value="ECO:0007669"/>
    <property type="project" value="UniProtKB-KW"/>
</dbReference>
<keyword evidence="2" id="KW-0479">Metal-binding</keyword>
<dbReference type="EMBL" id="LJIJ01002550">
    <property type="protein sequence ID" value="ODM89552.1"/>
    <property type="molecule type" value="Genomic_DNA"/>
</dbReference>
<feature type="domain" description="C2H2-type" evidence="9">
    <location>
        <begin position="600"/>
        <end position="630"/>
    </location>
</feature>
<feature type="domain" description="C2H2-type" evidence="9">
    <location>
        <begin position="494"/>
        <end position="522"/>
    </location>
</feature>
<gene>
    <name evidence="10" type="ORF">Ocin01_17130</name>
</gene>
<feature type="region of interest" description="Disordered" evidence="8">
    <location>
        <begin position="1"/>
        <end position="135"/>
    </location>
</feature>
<feature type="compositionally biased region" description="Low complexity" evidence="8">
    <location>
        <begin position="82"/>
        <end position="101"/>
    </location>
</feature>
<feature type="compositionally biased region" description="Acidic residues" evidence="8">
    <location>
        <begin position="71"/>
        <end position="81"/>
    </location>
</feature>
<keyword evidence="3" id="KW-0677">Repeat</keyword>
<name>A0A1D2M9E7_ORCCI</name>
<accession>A0A1D2M9E7</accession>
<protein>
    <submittedName>
        <fullName evidence="10">Putative zinc finger protein</fullName>
    </submittedName>
</protein>
<feature type="compositionally biased region" description="Acidic residues" evidence="8">
    <location>
        <begin position="31"/>
        <end position="42"/>
    </location>
</feature>
<dbReference type="STRING" id="48709.A0A1D2M9E7"/>
<proteinExistence type="predicted"/>
<keyword evidence="5" id="KW-0862">Zinc</keyword>
<dbReference type="FunFam" id="3.30.160.60:FF:000744">
    <property type="entry name" value="zinc finger E-box-binding homeobox 1"/>
    <property type="match status" value="1"/>
</dbReference>
<keyword evidence="6" id="KW-0539">Nucleus</keyword>
<dbReference type="SUPFAM" id="SSF57667">
    <property type="entry name" value="beta-beta-alpha zinc fingers"/>
    <property type="match status" value="5"/>
</dbReference>
<evidence type="ECO:0000256" key="6">
    <source>
        <dbReference type="ARBA" id="ARBA00023242"/>
    </source>
</evidence>
<feature type="compositionally biased region" description="Basic residues" evidence="8">
    <location>
        <begin position="121"/>
        <end position="135"/>
    </location>
</feature>
<feature type="compositionally biased region" description="Acidic residues" evidence="8">
    <location>
        <begin position="102"/>
        <end position="113"/>
    </location>
</feature>
<dbReference type="Proteomes" id="UP000094527">
    <property type="component" value="Unassembled WGS sequence"/>
</dbReference>
<dbReference type="AlphaFoldDB" id="A0A1D2M9E7"/>
<dbReference type="SMART" id="SM00355">
    <property type="entry name" value="ZnF_C2H2"/>
    <property type="match status" value="16"/>
</dbReference>
<keyword evidence="11" id="KW-1185">Reference proteome</keyword>
<evidence type="ECO:0000313" key="11">
    <source>
        <dbReference type="Proteomes" id="UP000094527"/>
    </source>
</evidence>
<dbReference type="InterPro" id="IPR013087">
    <property type="entry name" value="Znf_C2H2_type"/>
</dbReference>
<dbReference type="GO" id="GO:0005634">
    <property type="term" value="C:nucleus"/>
    <property type="evidence" value="ECO:0007669"/>
    <property type="project" value="UniProtKB-SubCell"/>
</dbReference>
<evidence type="ECO:0000313" key="10">
    <source>
        <dbReference type="EMBL" id="ODM89552.1"/>
    </source>
</evidence>
<evidence type="ECO:0000256" key="4">
    <source>
        <dbReference type="ARBA" id="ARBA00022771"/>
    </source>
</evidence>
<feature type="domain" description="C2H2-type" evidence="9">
    <location>
        <begin position="528"/>
        <end position="555"/>
    </location>
</feature>
<dbReference type="PANTHER" id="PTHR24376:SF216">
    <property type="entry name" value="ZINC FINGER PROTEIN 420-LIKE"/>
    <property type="match status" value="1"/>
</dbReference>
<keyword evidence="4 7" id="KW-0863">Zinc-finger</keyword>